<name>A0ABV5UGS6_9PSEU</name>
<gene>
    <name evidence="1" type="ORF">ACFFTO_41085</name>
</gene>
<evidence type="ECO:0000313" key="1">
    <source>
        <dbReference type="EMBL" id="MFB9690606.1"/>
    </source>
</evidence>
<comment type="caution">
    <text evidence="1">The sequence shown here is derived from an EMBL/GenBank/DDBJ whole genome shotgun (WGS) entry which is preliminary data.</text>
</comment>
<protein>
    <submittedName>
        <fullName evidence="1">Uncharacterized protein</fullName>
    </submittedName>
</protein>
<proteinExistence type="predicted"/>
<evidence type="ECO:0000313" key="2">
    <source>
        <dbReference type="Proteomes" id="UP001589535"/>
    </source>
</evidence>
<dbReference type="EMBL" id="JBHMBK010000056">
    <property type="protein sequence ID" value="MFB9690606.1"/>
    <property type="molecule type" value="Genomic_DNA"/>
</dbReference>
<accession>A0ABV5UGS6</accession>
<sequence>MANEFPAPTVVDALPRRFRGVIVELLAERAPDLLAALGKQEKPTLAQQEAVLEVLVDAFVDHLGPWDEPTPRGALIDDALGAFLEQWPAEDLTDG</sequence>
<reference evidence="1 2" key="1">
    <citation type="submission" date="2024-09" db="EMBL/GenBank/DDBJ databases">
        <authorList>
            <person name="Sun Q."/>
            <person name="Mori K."/>
        </authorList>
    </citation>
    <scope>NUCLEOTIDE SEQUENCE [LARGE SCALE GENOMIC DNA]</scope>
    <source>
        <strain evidence="1 2">JCM 13852</strain>
    </source>
</reference>
<dbReference type="RefSeq" id="WP_378206284.1">
    <property type="nucleotide sequence ID" value="NZ_JBHMBK010000056.1"/>
</dbReference>
<dbReference type="Proteomes" id="UP001589535">
    <property type="component" value="Unassembled WGS sequence"/>
</dbReference>
<organism evidence="1 2">
    <name type="scientific">Amycolatopsis plumensis</name>
    <dbReference type="NCBI Taxonomy" id="236508"/>
    <lineage>
        <taxon>Bacteria</taxon>
        <taxon>Bacillati</taxon>
        <taxon>Actinomycetota</taxon>
        <taxon>Actinomycetes</taxon>
        <taxon>Pseudonocardiales</taxon>
        <taxon>Pseudonocardiaceae</taxon>
        <taxon>Amycolatopsis</taxon>
    </lineage>
</organism>
<keyword evidence="2" id="KW-1185">Reference proteome</keyword>